<organism evidence="1 2">
    <name type="scientific">Rhodococcus opacus RKJ300 = JCM 13270</name>
    <dbReference type="NCBI Taxonomy" id="1165867"/>
    <lineage>
        <taxon>Bacteria</taxon>
        <taxon>Bacillati</taxon>
        <taxon>Actinomycetota</taxon>
        <taxon>Actinomycetes</taxon>
        <taxon>Mycobacteriales</taxon>
        <taxon>Nocardiaceae</taxon>
        <taxon>Rhodococcus</taxon>
    </lineage>
</organism>
<name>I0WTX2_RHOOP</name>
<proteinExistence type="predicted"/>
<protein>
    <submittedName>
        <fullName evidence="1">Uncharacterized protein</fullName>
    </submittedName>
</protein>
<dbReference type="EMBL" id="AJJH01000050">
    <property type="protein sequence ID" value="EID79838.1"/>
    <property type="molecule type" value="Genomic_DNA"/>
</dbReference>
<reference evidence="1 2" key="1">
    <citation type="journal article" date="2012" name="J. Bacteriol.">
        <title>Draft genome sequence of the nitrophenol-degrading actinomycete Rhodococcus imtechensis RKJ300.</title>
        <authorList>
            <person name="Vikram S."/>
            <person name="Kumar S."/>
            <person name="Subramanian S."/>
            <person name="Raghava G.P."/>
        </authorList>
    </citation>
    <scope>NUCLEOTIDE SEQUENCE [LARGE SCALE GENOMIC DNA]</scope>
    <source>
        <strain evidence="1 2">RKJ300</strain>
    </source>
</reference>
<comment type="caution">
    <text evidence="1">The sequence shown here is derived from an EMBL/GenBank/DDBJ whole genome shotgun (WGS) entry which is preliminary data.</text>
</comment>
<dbReference type="AlphaFoldDB" id="I0WTX2"/>
<gene>
    <name evidence="1" type="ORF">W59_11266</name>
</gene>
<evidence type="ECO:0000313" key="1">
    <source>
        <dbReference type="EMBL" id="EID79838.1"/>
    </source>
</evidence>
<evidence type="ECO:0000313" key="2">
    <source>
        <dbReference type="Proteomes" id="UP000006447"/>
    </source>
</evidence>
<accession>I0WTX2</accession>
<sequence length="65" mass="7138">MIQCVGKADVTPQGEPHVAGIAPFRERVVQRYGVRFDGPLQRAEEAFGQLRTAAARQCGQRDLQG</sequence>
<dbReference type="Proteomes" id="UP000006447">
    <property type="component" value="Unassembled WGS sequence"/>
</dbReference>